<dbReference type="GO" id="GO:0008652">
    <property type="term" value="P:amino acid biosynthetic process"/>
    <property type="evidence" value="ECO:0007669"/>
    <property type="project" value="UniProtKB-KW"/>
</dbReference>
<dbReference type="PANTHER" id="PTHR43654:SF1">
    <property type="entry name" value="ISOPENTENYL PHOSPHATE KINASE"/>
    <property type="match status" value="1"/>
</dbReference>
<evidence type="ECO:0000256" key="4">
    <source>
        <dbReference type="ARBA" id="ARBA00022679"/>
    </source>
</evidence>
<keyword evidence="5" id="KW-0547">Nucleotide-binding</keyword>
<dbReference type="PROSITE" id="PS50890">
    <property type="entry name" value="PUA"/>
    <property type="match status" value="1"/>
</dbReference>
<dbReference type="GO" id="GO:0005829">
    <property type="term" value="C:cytosol"/>
    <property type="evidence" value="ECO:0007669"/>
    <property type="project" value="TreeGrafter"/>
</dbReference>
<dbReference type="FunFam" id="3.40.1160.10:FF:000006">
    <property type="entry name" value="Glutamate 5-kinase"/>
    <property type="match status" value="1"/>
</dbReference>
<proteinExistence type="inferred from homology"/>
<evidence type="ECO:0000256" key="8">
    <source>
        <dbReference type="SAM" id="MobiDB-lite"/>
    </source>
</evidence>
<keyword evidence="2" id="KW-0028">Amino-acid biosynthesis</keyword>
<dbReference type="PRINTS" id="PR00474">
    <property type="entry name" value="GLU5KINASE"/>
</dbReference>
<dbReference type="InterPro" id="IPR036393">
    <property type="entry name" value="AceGlu_kinase-like_sf"/>
</dbReference>
<dbReference type="PIRSF" id="PIRSF000729">
    <property type="entry name" value="GK"/>
    <property type="match status" value="1"/>
</dbReference>
<dbReference type="GO" id="GO:0003723">
    <property type="term" value="F:RNA binding"/>
    <property type="evidence" value="ECO:0007669"/>
    <property type="project" value="InterPro"/>
</dbReference>
<dbReference type="InterPro" id="IPR005715">
    <property type="entry name" value="Glu_5kinase/COase_Synthase"/>
</dbReference>
<keyword evidence="7" id="KW-0067">ATP-binding</keyword>
<evidence type="ECO:0000259" key="9">
    <source>
        <dbReference type="SMART" id="SM00359"/>
    </source>
</evidence>
<dbReference type="InterPro" id="IPR002478">
    <property type="entry name" value="PUA"/>
</dbReference>
<dbReference type="Pfam" id="PF00696">
    <property type="entry name" value="AA_kinase"/>
    <property type="match status" value="1"/>
</dbReference>
<dbReference type="InterPro" id="IPR015947">
    <property type="entry name" value="PUA-like_sf"/>
</dbReference>
<dbReference type="InterPro" id="IPR036974">
    <property type="entry name" value="PUA_sf"/>
</dbReference>
<evidence type="ECO:0000256" key="2">
    <source>
        <dbReference type="ARBA" id="ARBA00022605"/>
    </source>
</evidence>
<sequence length="393" mass="42058">MPSDNTADSEQQQTNHTKRPERIVVKLGTNLLTGGKNSLDLKTIGDIIKQIASVKTSGIDVLIVSSGAVAAGRDPLSRTPGKDKLQHGTIAYRQALAALGQPQLMMTFKQLFAELGFEVAQALISRSDLQSRSRYLNVRNTLDALLAIGAIPILNENDVVAVEELAGEVYGDNDRLSAMLANTVDADLLILLGEIDGLHTTDPNINPNSKRIDNVIEITDDIQQSALGPSDQQGSGGMASKLEAARISMDSGIPMIIASGHIENVIEFICNGSPVGTRFIPTVSRRESRKRWILTGRSEHRGSISVDSGAANALRNQGHSLLPIGVVSVTGPFKRGDIIEVAEIDGTTIGWGITSYASDDVELIKGKNSKSLPGLLSHYYGAEVVHRNNMALP</sequence>
<dbReference type="NCBIfam" id="TIGR01027">
    <property type="entry name" value="proB"/>
    <property type="match status" value="1"/>
</dbReference>
<dbReference type="GO" id="GO:0005524">
    <property type="term" value="F:ATP binding"/>
    <property type="evidence" value="ECO:0007669"/>
    <property type="project" value="UniProtKB-KW"/>
</dbReference>
<dbReference type="Pfam" id="PF01472">
    <property type="entry name" value="PUA"/>
    <property type="match status" value="1"/>
</dbReference>
<organism evidence="10">
    <name type="scientific">marine metagenome</name>
    <dbReference type="NCBI Taxonomy" id="408172"/>
    <lineage>
        <taxon>unclassified sequences</taxon>
        <taxon>metagenomes</taxon>
        <taxon>ecological metagenomes</taxon>
    </lineage>
</organism>
<feature type="compositionally biased region" description="Polar residues" evidence="8">
    <location>
        <begin position="1"/>
        <end position="15"/>
    </location>
</feature>
<evidence type="ECO:0000256" key="3">
    <source>
        <dbReference type="ARBA" id="ARBA00022650"/>
    </source>
</evidence>
<dbReference type="PANTHER" id="PTHR43654">
    <property type="entry name" value="GLUTAMATE 5-KINASE"/>
    <property type="match status" value="1"/>
</dbReference>
<feature type="region of interest" description="Disordered" evidence="8">
    <location>
        <begin position="1"/>
        <end position="21"/>
    </location>
</feature>
<dbReference type="SUPFAM" id="SSF88697">
    <property type="entry name" value="PUA domain-like"/>
    <property type="match status" value="1"/>
</dbReference>
<evidence type="ECO:0000256" key="5">
    <source>
        <dbReference type="ARBA" id="ARBA00022741"/>
    </source>
</evidence>
<dbReference type="CDD" id="cd21157">
    <property type="entry name" value="PUA_G5K"/>
    <property type="match status" value="1"/>
</dbReference>
<evidence type="ECO:0000256" key="7">
    <source>
        <dbReference type="ARBA" id="ARBA00022840"/>
    </source>
</evidence>
<feature type="domain" description="PUA" evidence="9">
    <location>
        <begin position="302"/>
        <end position="381"/>
    </location>
</feature>
<keyword evidence="1" id="KW-0963">Cytoplasm</keyword>
<evidence type="ECO:0000256" key="1">
    <source>
        <dbReference type="ARBA" id="ARBA00022490"/>
    </source>
</evidence>
<keyword evidence="6" id="KW-0418">Kinase</keyword>
<keyword evidence="3" id="KW-0641">Proline biosynthesis</keyword>
<dbReference type="SMART" id="SM00359">
    <property type="entry name" value="PUA"/>
    <property type="match status" value="1"/>
</dbReference>
<accession>A0A381RIT3</accession>
<protein>
    <recommendedName>
        <fullName evidence="9">PUA domain-containing protein</fullName>
    </recommendedName>
</protein>
<gene>
    <name evidence="10" type="ORF">METZ01_LOCUS43683</name>
</gene>
<dbReference type="SUPFAM" id="SSF53633">
    <property type="entry name" value="Carbamate kinase-like"/>
    <property type="match status" value="1"/>
</dbReference>
<dbReference type="InterPro" id="IPR001048">
    <property type="entry name" value="Asp/Glu/Uridylate_kinase"/>
</dbReference>
<dbReference type="AlphaFoldDB" id="A0A381RIT3"/>
<name>A0A381RIT3_9ZZZZ</name>
<dbReference type="EMBL" id="UINC01001926">
    <property type="protein sequence ID" value="SUZ90829.1"/>
    <property type="molecule type" value="Genomic_DNA"/>
</dbReference>
<dbReference type="Gene3D" id="2.30.130.10">
    <property type="entry name" value="PUA domain"/>
    <property type="match status" value="1"/>
</dbReference>
<evidence type="ECO:0000313" key="10">
    <source>
        <dbReference type="EMBL" id="SUZ90829.1"/>
    </source>
</evidence>
<dbReference type="HAMAP" id="MF_00456">
    <property type="entry name" value="ProB"/>
    <property type="match status" value="1"/>
</dbReference>
<evidence type="ECO:0000256" key="6">
    <source>
        <dbReference type="ARBA" id="ARBA00022777"/>
    </source>
</evidence>
<keyword evidence="4" id="KW-0808">Transferase</keyword>
<dbReference type="InterPro" id="IPR041739">
    <property type="entry name" value="G5K_ProB"/>
</dbReference>
<dbReference type="GO" id="GO:0004349">
    <property type="term" value="F:glutamate 5-kinase activity"/>
    <property type="evidence" value="ECO:0007669"/>
    <property type="project" value="InterPro"/>
</dbReference>
<reference evidence="10" key="1">
    <citation type="submission" date="2018-05" db="EMBL/GenBank/DDBJ databases">
        <authorList>
            <person name="Lanie J.A."/>
            <person name="Ng W.-L."/>
            <person name="Kazmierczak K.M."/>
            <person name="Andrzejewski T.M."/>
            <person name="Davidsen T.M."/>
            <person name="Wayne K.J."/>
            <person name="Tettelin H."/>
            <person name="Glass J.I."/>
            <person name="Rusch D."/>
            <person name="Podicherti R."/>
            <person name="Tsui H.-C.T."/>
            <person name="Winkler M.E."/>
        </authorList>
    </citation>
    <scope>NUCLEOTIDE SEQUENCE</scope>
</reference>
<dbReference type="InterPro" id="IPR011529">
    <property type="entry name" value="Glu_5kinase"/>
</dbReference>
<dbReference type="InterPro" id="IPR001057">
    <property type="entry name" value="Glu/AcGlu_kinase"/>
</dbReference>
<dbReference type="CDD" id="cd04242">
    <property type="entry name" value="AAK_G5K_ProB"/>
    <property type="match status" value="1"/>
</dbReference>
<dbReference type="Gene3D" id="3.40.1160.10">
    <property type="entry name" value="Acetylglutamate kinase-like"/>
    <property type="match status" value="1"/>
</dbReference>